<gene>
    <name evidence="2" type="ORF">PEVE_00026790</name>
</gene>
<proteinExistence type="predicted"/>
<feature type="region of interest" description="Disordered" evidence="1">
    <location>
        <begin position="1"/>
        <end position="34"/>
    </location>
</feature>
<keyword evidence="3" id="KW-1185">Reference proteome</keyword>
<evidence type="ECO:0000313" key="3">
    <source>
        <dbReference type="Proteomes" id="UP001159427"/>
    </source>
</evidence>
<evidence type="ECO:0000313" key="2">
    <source>
        <dbReference type="EMBL" id="CAH3193921.1"/>
    </source>
</evidence>
<comment type="caution">
    <text evidence="2">The sequence shown here is derived from an EMBL/GenBank/DDBJ whole genome shotgun (WGS) entry which is preliminary data.</text>
</comment>
<name>A0ABN8SRK1_9CNID</name>
<reference evidence="2 3" key="1">
    <citation type="submission" date="2022-05" db="EMBL/GenBank/DDBJ databases">
        <authorList>
            <consortium name="Genoscope - CEA"/>
            <person name="William W."/>
        </authorList>
    </citation>
    <scope>NUCLEOTIDE SEQUENCE [LARGE SCALE GENOMIC DNA]</scope>
</reference>
<accession>A0ABN8SRK1</accession>
<evidence type="ECO:0000256" key="1">
    <source>
        <dbReference type="SAM" id="MobiDB-lite"/>
    </source>
</evidence>
<organism evidence="2 3">
    <name type="scientific">Porites evermanni</name>
    <dbReference type="NCBI Taxonomy" id="104178"/>
    <lineage>
        <taxon>Eukaryota</taxon>
        <taxon>Metazoa</taxon>
        <taxon>Cnidaria</taxon>
        <taxon>Anthozoa</taxon>
        <taxon>Hexacorallia</taxon>
        <taxon>Scleractinia</taxon>
        <taxon>Fungiina</taxon>
        <taxon>Poritidae</taxon>
        <taxon>Porites</taxon>
    </lineage>
</organism>
<evidence type="ECO:0008006" key="4">
    <source>
        <dbReference type="Google" id="ProtNLM"/>
    </source>
</evidence>
<dbReference type="EMBL" id="CALNXI010003643">
    <property type="protein sequence ID" value="CAH3193921.1"/>
    <property type="molecule type" value="Genomic_DNA"/>
</dbReference>
<feature type="compositionally biased region" description="Polar residues" evidence="1">
    <location>
        <begin position="11"/>
        <end position="26"/>
    </location>
</feature>
<dbReference type="Proteomes" id="UP001159427">
    <property type="component" value="Unassembled WGS sequence"/>
</dbReference>
<protein>
    <recommendedName>
        <fullName evidence="4">MULE transposase domain-containing protein</fullName>
    </recommendedName>
</protein>
<sequence>MEADSAGSLPRNRQQASNYRRTVSGSNERRRKNVKGLRDELSAVMEMCFNQSRTPETAFVRKVQGAPDTMCVLASDYQLRELERNATKPEAFKIVSVDPTFNLGAFDVTVMTFEHGLVINKRTGKHPVIMGPILVHRRKQFSNYFYFMSSLVELKPSLSEIQAFGTDGETALQQGLSKPCTNPRLLRCFGHFKRNCGDKLTTLGVPKQFQSAFIGDIFGYNIGSTHHEGLVDSDSEEVFDAKLLSLEVNYHLKVPYVFKQ</sequence>